<dbReference type="InterPro" id="IPR013988">
    <property type="entry name" value="YjdM_C"/>
</dbReference>
<dbReference type="NCBIfam" id="TIGR00686">
    <property type="entry name" value="phnA"/>
    <property type="match status" value="1"/>
</dbReference>
<dbReference type="Proteomes" id="UP000017944">
    <property type="component" value="Unassembled WGS sequence"/>
</dbReference>
<keyword evidence="3" id="KW-0472">Membrane</keyword>
<feature type="domain" description="Protein YjdM C-terminal" evidence="4">
    <location>
        <begin position="93"/>
        <end position="160"/>
    </location>
</feature>
<dbReference type="Pfam" id="PF03831">
    <property type="entry name" value="YjdM"/>
    <property type="match status" value="1"/>
</dbReference>
<comment type="similarity">
    <text evidence="1">Belongs to the YjdM family.</text>
</comment>
<dbReference type="InterPro" id="IPR013987">
    <property type="entry name" value="YjdM_N"/>
</dbReference>
<feature type="transmembrane region" description="Helical" evidence="3">
    <location>
        <begin position="21"/>
        <end position="45"/>
    </location>
</feature>
<keyword evidence="3" id="KW-1133">Transmembrane helix</keyword>
<dbReference type="FunFam" id="2.20.25.10:FF:000003">
    <property type="entry name" value="Alkylphosphonate utilization protein PhnA"/>
    <property type="match status" value="1"/>
</dbReference>
<dbReference type="PANTHER" id="PTHR30305:SF3">
    <property type="entry name" value="PROTEIN YJDM"/>
    <property type="match status" value="1"/>
</dbReference>
<protein>
    <recommendedName>
        <fullName evidence="2">Protein YjdM</fullName>
    </recommendedName>
</protein>
<dbReference type="AlphaFoldDB" id="A0A090NMV0"/>
<proteinExistence type="inferred from homology"/>
<dbReference type="Gene3D" id="2.30.30.40">
    <property type="entry name" value="SH3 Domains"/>
    <property type="match status" value="1"/>
</dbReference>
<evidence type="ECO:0000313" key="7">
    <source>
        <dbReference type="Proteomes" id="UP000017944"/>
    </source>
</evidence>
<dbReference type="FunFam" id="2.30.30.40:FF:000013">
    <property type="entry name" value="Alkylphosphonate utilization protein PhnA"/>
    <property type="match status" value="1"/>
</dbReference>
<organism evidence="6 7">
    <name type="scientific">Shigella dysenteriae WRSd3</name>
    <dbReference type="NCBI Taxonomy" id="1401327"/>
    <lineage>
        <taxon>Bacteria</taxon>
        <taxon>Pseudomonadati</taxon>
        <taxon>Pseudomonadota</taxon>
        <taxon>Gammaproteobacteria</taxon>
        <taxon>Enterobacterales</taxon>
        <taxon>Enterobacteriaceae</taxon>
        <taxon>Shigella</taxon>
    </lineage>
</organism>
<reference evidence="6 7" key="1">
    <citation type="submission" date="2013-10" db="EMBL/GenBank/DDBJ databases">
        <title>Draft genomes and the virulence plasmids of Sd1617 vaccine constructs: WRSd3 and WRSd5.</title>
        <authorList>
            <person name="Aksomboon Vongsawan A."/>
            <person name="Venkatesan M.M."/>
            <person name="Vaisvil B."/>
            <person name="Emel G."/>
            <person name="Kepatral V."/>
            <person name="Sethabutr O."/>
            <person name="Serichantalergs O."/>
            <person name="Mason C."/>
        </authorList>
    </citation>
    <scope>NUCLEOTIDE SEQUENCE [LARGE SCALE GENOMIC DNA]</scope>
    <source>
        <strain evidence="6 7">WRSd3</strain>
    </source>
</reference>
<dbReference type="EMBL" id="AXUT01000034">
    <property type="protein sequence ID" value="ESU81831.1"/>
    <property type="molecule type" value="Genomic_DNA"/>
</dbReference>
<name>A0A090NMV0_SHIDY</name>
<dbReference type="Pfam" id="PF08274">
    <property type="entry name" value="Zn_Ribbon_YjdM"/>
    <property type="match status" value="1"/>
</dbReference>
<evidence type="ECO:0000256" key="2">
    <source>
        <dbReference type="ARBA" id="ARBA00071166"/>
    </source>
</evidence>
<evidence type="ECO:0000259" key="5">
    <source>
        <dbReference type="Pfam" id="PF08274"/>
    </source>
</evidence>
<dbReference type="SUPFAM" id="SSF82057">
    <property type="entry name" value="Prokaryotic SH3-related domain"/>
    <property type="match status" value="1"/>
</dbReference>
<feature type="domain" description="Protein YjdM N-terminal" evidence="5">
    <location>
        <begin position="51"/>
        <end position="80"/>
    </location>
</feature>
<comment type="caution">
    <text evidence="6">The sequence shown here is derived from an EMBL/GenBank/DDBJ whole genome shotgun (WGS) entry which is preliminary data.</text>
</comment>
<dbReference type="SUPFAM" id="SSF57783">
    <property type="entry name" value="Zinc beta-ribbon"/>
    <property type="match status" value="1"/>
</dbReference>
<evidence type="ECO:0000259" key="4">
    <source>
        <dbReference type="Pfam" id="PF03831"/>
    </source>
</evidence>
<gene>
    <name evidence="6" type="ORF">WRSd3_00455</name>
</gene>
<sequence>MRFLSNENDRRLKSAVPPTNSGILCIIAAFFGNLPFFGAFALLTFEEIHMSLPHCPKCNSEYTYEDNGMYICPECAYEWNDAEPAQESDELIVKDANGNLLADGDSVTIIKDLKVKGSSSMLKIGTKVKNIRLVEGDHNIDCKIDGFGPMKLKSEFVKKN</sequence>
<evidence type="ECO:0000256" key="3">
    <source>
        <dbReference type="SAM" id="Phobius"/>
    </source>
</evidence>
<evidence type="ECO:0000256" key="1">
    <source>
        <dbReference type="ARBA" id="ARBA00009248"/>
    </source>
</evidence>
<keyword evidence="3" id="KW-0812">Transmembrane</keyword>
<dbReference type="PATRIC" id="fig|1401327.3.peg.414"/>
<dbReference type="PANTHER" id="PTHR30305">
    <property type="entry name" value="PROTEIN YJDM-RELATED"/>
    <property type="match status" value="1"/>
</dbReference>
<evidence type="ECO:0000313" key="6">
    <source>
        <dbReference type="EMBL" id="ESU81831.1"/>
    </source>
</evidence>
<dbReference type="Gene3D" id="2.20.25.10">
    <property type="match status" value="1"/>
</dbReference>
<dbReference type="InterPro" id="IPR004624">
    <property type="entry name" value="YjdM"/>
</dbReference>
<accession>A0A090NMV0</accession>